<evidence type="ECO:0000313" key="2">
    <source>
        <dbReference type="Proteomes" id="UP000541352"/>
    </source>
</evidence>
<gene>
    <name evidence="1" type="ORF">FHS57_006351</name>
</gene>
<evidence type="ECO:0000313" key="1">
    <source>
        <dbReference type="EMBL" id="MBB3842320.1"/>
    </source>
</evidence>
<name>A0A7W5ZT98_9BACT</name>
<proteinExistence type="predicted"/>
<reference evidence="1 2" key="1">
    <citation type="submission" date="2020-08" db="EMBL/GenBank/DDBJ databases">
        <title>Genomic Encyclopedia of Type Strains, Phase IV (KMG-IV): sequencing the most valuable type-strain genomes for metagenomic binning, comparative biology and taxonomic classification.</title>
        <authorList>
            <person name="Goeker M."/>
        </authorList>
    </citation>
    <scope>NUCLEOTIDE SEQUENCE [LARGE SCALE GENOMIC DNA]</scope>
    <source>
        <strain evidence="1 2">DSM 17976</strain>
    </source>
</reference>
<comment type="caution">
    <text evidence="1">The sequence shown here is derived from an EMBL/GenBank/DDBJ whole genome shotgun (WGS) entry which is preliminary data.</text>
</comment>
<dbReference type="Proteomes" id="UP000541352">
    <property type="component" value="Unassembled WGS sequence"/>
</dbReference>
<dbReference type="EMBL" id="JACIBY010000034">
    <property type="protein sequence ID" value="MBB3842320.1"/>
    <property type="molecule type" value="Genomic_DNA"/>
</dbReference>
<keyword evidence="2" id="KW-1185">Reference proteome</keyword>
<accession>A0A7W5ZT98</accession>
<organism evidence="1 2">
    <name type="scientific">Runella defluvii</name>
    <dbReference type="NCBI Taxonomy" id="370973"/>
    <lineage>
        <taxon>Bacteria</taxon>
        <taxon>Pseudomonadati</taxon>
        <taxon>Bacteroidota</taxon>
        <taxon>Cytophagia</taxon>
        <taxon>Cytophagales</taxon>
        <taxon>Spirosomataceae</taxon>
        <taxon>Runella</taxon>
    </lineage>
</organism>
<sequence>MAKDFMSGIKKATAQIPTSTFSEVEKIKKQIVVIDELRQFITPLTTEELQILENNIKAQGCKDPLAIWETSHREAGIGDSDEIIHVLVDGHNRYNICTKYNIDFKITILKFEGIEKVKDFMIDYQLGRRNLTPEQLSFFRGLRYNREKGGKGKYDREEGSVDISKALAEEFNVSQRTIKNDGNFAKGVAKLIPELQQQVLAGNTSFNRTVIQDIGKRDDISEGSLVSVAQLGSDTIEDTHSPYLEEFSQRKKEIARLAANLSSKSDYSQLVQKVKELKKFITA</sequence>
<evidence type="ECO:0008006" key="3">
    <source>
        <dbReference type="Google" id="ProtNLM"/>
    </source>
</evidence>
<dbReference type="AlphaFoldDB" id="A0A7W5ZT98"/>
<protein>
    <recommendedName>
        <fullName evidence="3">ParB/Sulfiredoxin domain-containing protein</fullName>
    </recommendedName>
</protein>
<dbReference type="RefSeq" id="WP_183980617.1">
    <property type="nucleotide sequence ID" value="NZ_JACIBY010000034.1"/>
</dbReference>